<evidence type="ECO:0000256" key="2">
    <source>
        <dbReference type="ARBA" id="ARBA00022490"/>
    </source>
</evidence>
<keyword evidence="2" id="KW-0963">Cytoplasm</keyword>
<feature type="compositionally biased region" description="Basic residues" evidence="3">
    <location>
        <begin position="1023"/>
        <end position="1033"/>
    </location>
</feature>
<evidence type="ECO:0000259" key="4">
    <source>
        <dbReference type="SMART" id="SM00543"/>
    </source>
</evidence>
<dbReference type="InterPro" id="IPR003890">
    <property type="entry name" value="MIF4G-like_typ-3"/>
</dbReference>
<protein>
    <recommendedName>
        <fullName evidence="4">MIF4G domain-containing protein</fullName>
    </recommendedName>
</protein>
<feature type="compositionally biased region" description="Low complexity" evidence="3">
    <location>
        <begin position="879"/>
        <end position="913"/>
    </location>
</feature>
<dbReference type="SUPFAM" id="SSF48371">
    <property type="entry name" value="ARM repeat"/>
    <property type="match status" value="2"/>
</dbReference>
<feature type="compositionally biased region" description="Low complexity" evidence="3">
    <location>
        <begin position="1007"/>
        <end position="1020"/>
    </location>
</feature>
<dbReference type="Gene3D" id="1.25.40.180">
    <property type="match status" value="3"/>
</dbReference>
<feature type="compositionally biased region" description="Low complexity" evidence="3">
    <location>
        <begin position="815"/>
        <end position="829"/>
    </location>
</feature>
<dbReference type="InterPro" id="IPR039762">
    <property type="entry name" value="Nmd2/UPF2"/>
</dbReference>
<accession>A0ABY8TTE4</accession>
<proteinExistence type="predicted"/>
<feature type="domain" description="MIF4G" evidence="4">
    <location>
        <begin position="338"/>
        <end position="554"/>
    </location>
</feature>
<evidence type="ECO:0000313" key="5">
    <source>
        <dbReference type="EMBL" id="WIA12260.1"/>
    </source>
</evidence>
<feature type="domain" description="MIF4G" evidence="4">
    <location>
        <begin position="568"/>
        <end position="770"/>
    </location>
</feature>
<organism evidence="5 6">
    <name type="scientific">Tetradesmus obliquus</name>
    <name type="common">Green alga</name>
    <name type="synonym">Acutodesmus obliquus</name>
    <dbReference type="NCBI Taxonomy" id="3088"/>
    <lineage>
        <taxon>Eukaryota</taxon>
        <taxon>Viridiplantae</taxon>
        <taxon>Chlorophyta</taxon>
        <taxon>core chlorophytes</taxon>
        <taxon>Chlorophyceae</taxon>
        <taxon>CS clade</taxon>
        <taxon>Sphaeropleales</taxon>
        <taxon>Scenedesmaceae</taxon>
        <taxon>Tetradesmus</taxon>
    </lineage>
</organism>
<evidence type="ECO:0000256" key="3">
    <source>
        <dbReference type="SAM" id="MobiDB-lite"/>
    </source>
</evidence>
<sequence length="1033" mass="110565">MGSGAQEPATTDAAGVSVEAIKANTAQLGAACVALKAQREARAVNLEPKRPGESDLGRLDSSIKKNGAFIKKLRGLGADNRQQLLAEAAKLNLSKYVSEAVAALAEVPLKTSDVPAAVDMAAALHARYPDFAASLGPAIAKVAVGGSKGAADDDRLAARRQRGALRLLPELLAAGVLADATGLLGVMKTLVTALDFSKEKESSLHNATLLGGLAKSAAPLLLGAPPEGAAVAAGSLLLPQELLHAEDLSSLPGDLAAAVAELQQQQKQLEAEMQQRYQLPPEQRSLLLKMFDRAFDCCCAELVESHKALLALDRENARAYATKGELPEGAAAEYESCRKAYEGLHRAVAAMAEALDKQLPDLAEDAFTRLDEGSAAGAAGAPGAAADAIEHIFEDPEVRAFYEQLPDLWSLLLPYYARVAATIAQAYPEVGAGLLAAVEAEFDATAAKKDLTRMGEEPRLRVARYLAELAKFRLAPPSAVLLRLKALLDDFSGPAVDAAATLVENAGRFLLRLPESKVRMENLLGVMMRLRNARNLDSRQTNAVDSAYFACRPPDKATQRRRRPPLQEYIRHLLFEVLGDGSIVEVLRKLMKLPWGEAEPYLLKCLLKVSRVRFQHIALIASLAGGLAQYHDSLGVGLVDLVLEDVRWGLDHPAQGNYQQRLAQVRLLGEAYNYMLLDSRAVFDVLYMLIGHAHDNEEAALKLDPPDDFFRIRLVIALLSTCGSYFSKGAAGRRLDRFLTFMQAYVAAKQQLPLDVEADLQDLYNQLRPRLVQFSSYAEAAAAVSDILAKEAAATASGLEPIEEEESDEEEERGGTAAAADAAAGLAGTAEDDDEDGEVGSGDGLDEYERGDEQGLAAAVDDEFEHEYSSLLQECQGRSAGPAPAAAAAAPSAAPGPSSSSSSSQQVLLQRQPQQPPYHVPRAVEAEGYDDESAAPAVTLKLLMKKGGKDDRSRELHVPANAAIAVRLMAQQQSEAAEREQIKALVLEANLRDEAEQQAAAVLAAQRTAAATGRRPYRGGSSRGHHGAWRRML</sequence>
<keyword evidence="6" id="KW-1185">Reference proteome</keyword>
<dbReference type="PANTHER" id="PTHR12839:SF7">
    <property type="entry name" value="REGULATOR OF NONSENSE TRANSCRIPTS 2"/>
    <property type="match status" value="1"/>
</dbReference>
<feature type="compositionally biased region" description="Acidic residues" evidence="3">
    <location>
        <begin position="801"/>
        <end position="812"/>
    </location>
</feature>
<dbReference type="InterPro" id="IPR007193">
    <property type="entry name" value="Upf2/Nmd2_C"/>
</dbReference>
<dbReference type="Proteomes" id="UP001244341">
    <property type="component" value="Chromosome 3b"/>
</dbReference>
<dbReference type="PANTHER" id="PTHR12839">
    <property type="entry name" value="NONSENSE-MEDIATED MRNA DECAY PROTEIN 2 UP-FRAMESHIFT SUPPRESSOR 2"/>
    <property type="match status" value="1"/>
</dbReference>
<evidence type="ECO:0000256" key="1">
    <source>
        <dbReference type="ARBA" id="ARBA00004496"/>
    </source>
</evidence>
<comment type="subcellular location">
    <subcellularLocation>
        <location evidence="1">Cytoplasm</location>
    </subcellularLocation>
</comment>
<name>A0ABY8TTE4_TETOB</name>
<feature type="domain" description="MIF4G" evidence="4">
    <location>
        <begin position="63"/>
        <end position="283"/>
    </location>
</feature>
<feature type="compositionally biased region" description="Acidic residues" evidence="3">
    <location>
        <begin position="830"/>
        <end position="846"/>
    </location>
</feature>
<dbReference type="SMART" id="SM00543">
    <property type="entry name" value="MIF4G"/>
    <property type="match status" value="3"/>
</dbReference>
<dbReference type="Pfam" id="PF02854">
    <property type="entry name" value="MIF4G"/>
    <property type="match status" value="2"/>
</dbReference>
<evidence type="ECO:0000313" key="6">
    <source>
        <dbReference type="Proteomes" id="UP001244341"/>
    </source>
</evidence>
<reference evidence="5 6" key="1">
    <citation type="submission" date="2023-05" db="EMBL/GenBank/DDBJ databases">
        <title>A 100% complete, gapless, phased diploid assembly of the Scenedesmus obliquus UTEX 3031 genome.</title>
        <authorList>
            <person name="Biondi T.C."/>
            <person name="Hanschen E.R."/>
            <person name="Kwon T."/>
            <person name="Eng W."/>
            <person name="Kruse C.P.S."/>
            <person name="Koehler S.I."/>
            <person name="Kunde Y."/>
            <person name="Gleasner C.D."/>
            <person name="You Mak K.T."/>
            <person name="Polle J."/>
            <person name="Hovde B.T."/>
            <person name="Starkenburg S.R."/>
        </authorList>
    </citation>
    <scope>NUCLEOTIDE SEQUENCE [LARGE SCALE GENOMIC DNA]</scope>
    <source>
        <strain evidence="5 6">DOE0152z</strain>
    </source>
</reference>
<dbReference type="Pfam" id="PF04050">
    <property type="entry name" value="Upf2"/>
    <property type="match status" value="1"/>
</dbReference>
<feature type="region of interest" description="Disordered" evidence="3">
    <location>
        <begin position="877"/>
        <end position="916"/>
    </location>
</feature>
<dbReference type="InterPro" id="IPR016024">
    <property type="entry name" value="ARM-type_fold"/>
</dbReference>
<gene>
    <name evidence="5" type="ORF">OEZ85_012325</name>
</gene>
<feature type="region of interest" description="Disordered" evidence="3">
    <location>
        <begin position="1007"/>
        <end position="1033"/>
    </location>
</feature>
<dbReference type="EMBL" id="CP126210">
    <property type="protein sequence ID" value="WIA12260.1"/>
    <property type="molecule type" value="Genomic_DNA"/>
</dbReference>
<feature type="region of interest" description="Disordered" evidence="3">
    <location>
        <begin position="795"/>
        <end position="849"/>
    </location>
</feature>